<accession>A8M156</accession>
<dbReference type="PATRIC" id="fig|391037.6.peg.611"/>
<name>A8M156_SALAI</name>
<gene>
    <name evidence="1" type="ordered locus">Sare_0598</name>
</gene>
<organism evidence="1">
    <name type="scientific">Salinispora arenicola (strain CNS-205)</name>
    <dbReference type="NCBI Taxonomy" id="391037"/>
    <lineage>
        <taxon>Bacteria</taxon>
        <taxon>Bacillati</taxon>
        <taxon>Actinomycetota</taxon>
        <taxon>Actinomycetes</taxon>
        <taxon>Micromonosporales</taxon>
        <taxon>Micromonosporaceae</taxon>
        <taxon>Salinispora</taxon>
    </lineage>
</organism>
<dbReference type="HOGENOM" id="CLU_2036671_0_0_11"/>
<dbReference type="AlphaFoldDB" id="A8M156"/>
<dbReference type="KEGG" id="saq:Sare_0598"/>
<dbReference type="EMBL" id="CP000850">
    <property type="protein sequence ID" value="ABV96526.1"/>
    <property type="molecule type" value="Genomic_DNA"/>
</dbReference>
<proteinExistence type="predicted"/>
<evidence type="ECO:0000313" key="1">
    <source>
        <dbReference type="EMBL" id="ABV96526.1"/>
    </source>
</evidence>
<reference evidence="1" key="1">
    <citation type="submission" date="2007-10" db="EMBL/GenBank/DDBJ databases">
        <title>Complete sequence of Salinispora arenicola CNS-205.</title>
        <authorList>
            <consortium name="US DOE Joint Genome Institute"/>
            <person name="Copeland A."/>
            <person name="Lucas S."/>
            <person name="Lapidus A."/>
            <person name="Barry K."/>
            <person name="Glavina del Rio T."/>
            <person name="Dalin E."/>
            <person name="Tice H."/>
            <person name="Pitluck S."/>
            <person name="Foster B."/>
            <person name="Schmutz J."/>
            <person name="Larimer F."/>
            <person name="Land M."/>
            <person name="Hauser L."/>
            <person name="Kyrpides N."/>
            <person name="Ivanova N."/>
            <person name="Jensen P.R."/>
            <person name="Moore B.S."/>
            <person name="Penn K."/>
            <person name="Jenkins C."/>
            <person name="Udwary D."/>
            <person name="Xiang L."/>
            <person name="Gontang E."/>
            <person name="Richardson P."/>
        </authorList>
    </citation>
    <scope>NUCLEOTIDE SEQUENCE [LARGE SCALE GENOMIC DNA]</scope>
    <source>
        <strain evidence="1">CNS-205</strain>
    </source>
</reference>
<dbReference type="eggNOG" id="ENOG5032T7N">
    <property type="taxonomic scope" value="Bacteria"/>
</dbReference>
<dbReference type="OrthoDB" id="4547498at2"/>
<protein>
    <submittedName>
        <fullName evidence="1">Uncharacterized protein</fullName>
    </submittedName>
</protein>
<sequence length="131" mass="15138">MTRGRTSVQVEEPGRVFREAWIAGVRKHYPGAPKPGYVTPWEDTPEWERESAAAVYEQVRQFIEVADGATTKLTREQKGRFVALCWIVQIFKHFASPKASYVADWSDMPEWHQETNSDIFEHIEQALVSTR</sequence>